<evidence type="ECO:0000313" key="2">
    <source>
        <dbReference type="EnsemblPlants" id="KRH58034"/>
    </source>
</evidence>
<reference evidence="2" key="2">
    <citation type="submission" date="2018-02" db="UniProtKB">
        <authorList>
            <consortium name="EnsemblPlants"/>
        </authorList>
    </citation>
    <scope>IDENTIFICATION</scope>
    <source>
        <strain evidence="2">Williams 82</strain>
    </source>
</reference>
<dbReference type="PANTHER" id="PTHR31704">
    <property type="entry name" value="MYB/SANT-LIKE DNA-BINDING DOMAIN PROTEIN-RELATED"/>
    <property type="match status" value="1"/>
</dbReference>
<proteinExistence type="predicted"/>
<dbReference type="EMBL" id="CM000838">
    <property type="protein sequence ID" value="KRH58034.1"/>
    <property type="molecule type" value="Genomic_DNA"/>
</dbReference>
<dbReference type="SMR" id="A0A0R0JYJ7"/>
<protein>
    <recommendedName>
        <fullName evidence="4">Myb/SANT-like domain-containing protein</fullName>
    </recommendedName>
</protein>
<reference evidence="1" key="3">
    <citation type="submission" date="2018-07" db="EMBL/GenBank/DDBJ databases">
        <title>WGS assembly of Glycine max.</title>
        <authorList>
            <person name="Schmutz J."/>
            <person name="Cannon S."/>
            <person name="Schlueter J."/>
            <person name="Ma J."/>
            <person name="Mitros T."/>
            <person name="Nelson W."/>
            <person name="Hyten D."/>
            <person name="Song Q."/>
            <person name="Thelen J."/>
            <person name="Cheng J."/>
            <person name="Xu D."/>
            <person name="Hellsten U."/>
            <person name="May G."/>
            <person name="Yu Y."/>
            <person name="Sakurai T."/>
            <person name="Umezawa T."/>
            <person name="Bhattacharyya M."/>
            <person name="Sandhu D."/>
            <person name="Valliyodan B."/>
            <person name="Lindquist E."/>
            <person name="Peto M."/>
            <person name="Grant D."/>
            <person name="Shu S."/>
            <person name="Goodstein D."/>
            <person name="Barry K."/>
            <person name="Futrell-Griggs M."/>
            <person name="Abernathy B."/>
            <person name="Du J."/>
            <person name="Tian Z."/>
            <person name="Zhu L."/>
            <person name="Gill N."/>
            <person name="Joshi T."/>
            <person name="Libault M."/>
            <person name="Sethuraman A."/>
            <person name="Zhang X."/>
            <person name="Shinozaki K."/>
            <person name="Nguyen H."/>
            <person name="Wing R."/>
            <person name="Cregan P."/>
            <person name="Specht J."/>
            <person name="Grimwood J."/>
            <person name="Rokhsar D."/>
            <person name="Stacey G."/>
            <person name="Shoemaker R."/>
            <person name="Jackson S."/>
        </authorList>
    </citation>
    <scope>NUCLEOTIDE SEQUENCE</scope>
    <source>
        <tissue evidence="1">Callus</tissue>
    </source>
</reference>
<dbReference type="PANTHER" id="PTHR31704:SF49">
    <property type="entry name" value="MYB_SANT-LIKE DOMAIN-CONTAINING PROTEIN"/>
    <property type="match status" value="1"/>
</dbReference>
<gene>
    <name evidence="1" type="ORF">GLYMA_05G102200</name>
</gene>
<evidence type="ECO:0000313" key="1">
    <source>
        <dbReference type="EMBL" id="KRH58034.1"/>
    </source>
</evidence>
<keyword evidence="3" id="KW-1185">Reference proteome</keyword>
<dbReference type="Gramene" id="KRH58034">
    <property type="protein sequence ID" value="KRH58034"/>
    <property type="gene ID" value="GLYMA_05G102200"/>
</dbReference>
<name>A0A0R0JYJ7_SOYBN</name>
<accession>A0A0R0JYJ7</accession>
<dbReference type="Proteomes" id="UP000008827">
    <property type="component" value="Chromosome 5"/>
</dbReference>
<dbReference type="EnsemblPlants" id="KRH58034">
    <property type="protein sequence ID" value="KRH58034"/>
    <property type="gene ID" value="GLYMA_05G102200"/>
</dbReference>
<dbReference type="InParanoid" id="A0A0R0JYJ7"/>
<evidence type="ECO:0000313" key="3">
    <source>
        <dbReference type="Proteomes" id="UP000008827"/>
    </source>
</evidence>
<dbReference type="AlphaFoldDB" id="A0A0R0JYJ7"/>
<evidence type="ECO:0008006" key="4">
    <source>
        <dbReference type="Google" id="ProtNLM"/>
    </source>
</evidence>
<sequence>MVAYFGLDDLNQNRLFMLQLIETSLGWDSVKNTKDASDEWWEKKQLDVVANGDFQWAPLSGILPTSVKVNMNDGYRPSLKGIGLDLEEGSSVGATYAFEGIHLNNSQGIVSQGIGSQKSREKRKRINHTEKLSKMKATTSSRITDAISVIVEACKSHNEVMANKSIQEVMNKLKTLPELQKDLLFHTQCCNLMMLKPAREMFIVMQSLDEQRMHWLTIMY</sequence>
<organism evidence="1">
    <name type="scientific">Glycine max</name>
    <name type="common">Soybean</name>
    <name type="synonym">Glycine hispida</name>
    <dbReference type="NCBI Taxonomy" id="3847"/>
    <lineage>
        <taxon>Eukaryota</taxon>
        <taxon>Viridiplantae</taxon>
        <taxon>Streptophyta</taxon>
        <taxon>Embryophyta</taxon>
        <taxon>Tracheophyta</taxon>
        <taxon>Spermatophyta</taxon>
        <taxon>Magnoliopsida</taxon>
        <taxon>eudicotyledons</taxon>
        <taxon>Gunneridae</taxon>
        <taxon>Pentapetalae</taxon>
        <taxon>rosids</taxon>
        <taxon>fabids</taxon>
        <taxon>Fabales</taxon>
        <taxon>Fabaceae</taxon>
        <taxon>Papilionoideae</taxon>
        <taxon>50 kb inversion clade</taxon>
        <taxon>NPAAA clade</taxon>
        <taxon>indigoferoid/millettioid clade</taxon>
        <taxon>Phaseoleae</taxon>
        <taxon>Glycine</taxon>
        <taxon>Glycine subgen. Soja</taxon>
    </lineage>
</organism>
<reference evidence="1 2" key="1">
    <citation type="journal article" date="2010" name="Nature">
        <title>Genome sequence of the palaeopolyploid soybean.</title>
        <authorList>
            <person name="Schmutz J."/>
            <person name="Cannon S.B."/>
            <person name="Schlueter J."/>
            <person name="Ma J."/>
            <person name="Mitros T."/>
            <person name="Nelson W."/>
            <person name="Hyten D.L."/>
            <person name="Song Q."/>
            <person name="Thelen J.J."/>
            <person name="Cheng J."/>
            <person name="Xu D."/>
            <person name="Hellsten U."/>
            <person name="May G.D."/>
            <person name="Yu Y."/>
            <person name="Sakurai T."/>
            <person name="Umezawa T."/>
            <person name="Bhattacharyya M.K."/>
            <person name="Sandhu D."/>
            <person name="Valliyodan B."/>
            <person name="Lindquist E."/>
            <person name="Peto M."/>
            <person name="Grant D."/>
            <person name="Shu S."/>
            <person name="Goodstein D."/>
            <person name="Barry K."/>
            <person name="Futrell-Griggs M."/>
            <person name="Abernathy B."/>
            <person name="Du J."/>
            <person name="Tian Z."/>
            <person name="Zhu L."/>
            <person name="Gill N."/>
            <person name="Joshi T."/>
            <person name="Libault M."/>
            <person name="Sethuraman A."/>
            <person name="Zhang X.-C."/>
            <person name="Shinozaki K."/>
            <person name="Nguyen H.T."/>
            <person name="Wing R.A."/>
            <person name="Cregan P."/>
            <person name="Specht J."/>
            <person name="Grimwood J."/>
            <person name="Rokhsar D."/>
            <person name="Stacey G."/>
            <person name="Shoemaker R.C."/>
            <person name="Jackson S.A."/>
        </authorList>
    </citation>
    <scope>NUCLEOTIDE SEQUENCE</scope>
    <source>
        <strain evidence="2">cv. Williams 82</strain>
        <tissue evidence="1">Callus</tissue>
    </source>
</reference>
<dbReference type="STRING" id="3847.A0A0R0JYJ7"/>